<evidence type="ECO:0000259" key="1">
    <source>
        <dbReference type="Pfam" id="PF00078"/>
    </source>
</evidence>
<evidence type="ECO:0000313" key="3">
    <source>
        <dbReference type="Proteomes" id="UP000281553"/>
    </source>
</evidence>
<evidence type="ECO:0000313" key="2">
    <source>
        <dbReference type="EMBL" id="VDK30751.1"/>
    </source>
</evidence>
<dbReference type="EMBL" id="UYRU01000830">
    <property type="protein sequence ID" value="VDK30751.1"/>
    <property type="molecule type" value="Genomic_DNA"/>
</dbReference>
<dbReference type="SMR" id="A0A3P6QFC9"/>
<dbReference type="AlphaFoldDB" id="A0A3P6QFC9"/>
<proteinExistence type="predicted"/>
<dbReference type="OrthoDB" id="10062389at2759"/>
<sequence length="118" mass="13191">MNLLYSLERWKGRVDGEMPLNVVCIDLTEAFDGVPHPILLHNLSRTGVRGNFLKCIRSFLFGRSLTDHLGDQRSAEVAVECCVPRGSVLGPTSFIVYVNDCIHKMDLDIAIFADDNKL</sequence>
<feature type="domain" description="Reverse transcriptase" evidence="1">
    <location>
        <begin position="22"/>
        <end position="115"/>
    </location>
</feature>
<organism evidence="2 3">
    <name type="scientific">Dibothriocephalus latus</name>
    <name type="common">Fish tapeworm</name>
    <name type="synonym">Diphyllobothrium latum</name>
    <dbReference type="NCBI Taxonomy" id="60516"/>
    <lineage>
        <taxon>Eukaryota</taxon>
        <taxon>Metazoa</taxon>
        <taxon>Spiralia</taxon>
        <taxon>Lophotrochozoa</taxon>
        <taxon>Platyhelminthes</taxon>
        <taxon>Cestoda</taxon>
        <taxon>Eucestoda</taxon>
        <taxon>Diphyllobothriidea</taxon>
        <taxon>Diphyllobothriidae</taxon>
        <taxon>Dibothriocephalus</taxon>
    </lineage>
</organism>
<name>A0A3P6QFC9_DIBLA</name>
<keyword evidence="3" id="KW-1185">Reference proteome</keyword>
<accession>A0A3P6QFC9</accession>
<gene>
    <name evidence="2" type="ORF">DILT_LOCUS228</name>
</gene>
<dbReference type="InterPro" id="IPR000477">
    <property type="entry name" value="RT_dom"/>
</dbReference>
<dbReference type="PANTHER" id="PTHR33332">
    <property type="entry name" value="REVERSE TRANSCRIPTASE DOMAIN-CONTAINING PROTEIN"/>
    <property type="match status" value="1"/>
</dbReference>
<dbReference type="Pfam" id="PF00078">
    <property type="entry name" value="RVT_1"/>
    <property type="match status" value="1"/>
</dbReference>
<protein>
    <recommendedName>
        <fullName evidence="1">Reverse transcriptase domain-containing protein</fullName>
    </recommendedName>
</protein>
<reference evidence="2 3" key="1">
    <citation type="submission" date="2018-11" db="EMBL/GenBank/DDBJ databases">
        <authorList>
            <consortium name="Pathogen Informatics"/>
        </authorList>
    </citation>
    <scope>NUCLEOTIDE SEQUENCE [LARGE SCALE GENOMIC DNA]</scope>
</reference>
<dbReference type="Proteomes" id="UP000281553">
    <property type="component" value="Unassembled WGS sequence"/>
</dbReference>